<feature type="transmembrane region" description="Helical" evidence="6">
    <location>
        <begin position="338"/>
        <end position="356"/>
    </location>
</feature>
<keyword evidence="5 6" id="KW-0472">Membrane</keyword>
<evidence type="ECO:0000313" key="8">
    <source>
        <dbReference type="Proteomes" id="UP000184368"/>
    </source>
</evidence>
<evidence type="ECO:0000256" key="6">
    <source>
        <dbReference type="SAM" id="Phobius"/>
    </source>
</evidence>
<feature type="transmembrane region" description="Helical" evidence="6">
    <location>
        <begin position="368"/>
        <end position="387"/>
    </location>
</feature>
<dbReference type="PANTHER" id="PTHR30250">
    <property type="entry name" value="PST FAMILY PREDICTED COLANIC ACID TRANSPORTER"/>
    <property type="match status" value="1"/>
</dbReference>
<evidence type="ECO:0000256" key="1">
    <source>
        <dbReference type="ARBA" id="ARBA00004651"/>
    </source>
</evidence>
<proteinExistence type="predicted"/>
<keyword evidence="2" id="KW-1003">Cell membrane</keyword>
<evidence type="ECO:0000256" key="2">
    <source>
        <dbReference type="ARBA" id="ARBA00022475"/>
    </source>
</evidence>
<dbReference type="Proteomes" id="UP000184368">
    <property type="component" value="Unassembled WGS sequence"/>
</dbReference>
<dbReference type="PANTHER" id="PTHR30250:SF11">
    <property type="entry name" value="O-ANTIGEN TRANSPORTER-RELATED"/>
    <property type="match status" value="1"/>
</dbReference>
<keyword evidence="3 6" id="KW-0812">Transmembrane</keyword>
<dbReference type="EMBL" id="FQUO01000009">
    <property type="protein sequence ID" value="SHF55051.1"/>
    <property type="molecule type" value="Genomic_DNA"/>
</dbReference>
<gene>
    <name evidence="7" type="ORF">SAMN05444008_109107</name>
</gene>
<evidence type="ECO:0000256" key="5">
    <source>
        <dbReference type="ARBA" id="ARBA00023136"/>
    </source>
</evidence>
<evidence type="ECO:0000313" key="7">
    <source>
        <dbReference type="EMBL" id="SHF55051.1"/>
    </source>
</evidence>
<protein>
    <submittedName>
        <fullName evidence="7">Membrane protein involved in the export of O-antigen and teichoic acid</fullName>
    </submittedName>
</protein>
<feature type="transmembrane region" description="Helical" evidence="6">
    <location>
        <begin position="393"/>
        <end position="415"/>
    </location>
</feature>
<feature type="transmembrane region" description="Helical" evidence="6">
    <location>
        <begin position="16"/>
        <end position="37"/>
    </location>
</feature>
<keyword evidence="8" id="KW-1185">Reference proteome</keyword>
<sequence length="452" mass="49937">MFKVKSLIAKLKDKHFLSLCGNGIMAIANMITLALLYRGLALPENGTWIFYQTAVLFVDTFRTGLLTTAVVKFYSGTTKERGEEVLGSTWILILLISAAFILLDLPFILLAGNLKDEGIRIFIKFLPANLLFSIPTVIALCKAQGEDRFDKILYVRAINNGLFLLAILFLWANNQLNLNSIILINLLTILLTGCFVLLSGWSGVKSISKWTASCVKSIFHYGKFTVATSISASLFKVTDSFIINFMLGPAALAVYNAGQRLMEIVEIPLRSFTATAMPVLSASYNQNNKDLFLSTLQKYVGVVTVALIPLLLISFVFADDAIGLIAGGKYQNTEAGNVFRLFVTFALLYPADRFLATALDAIHKPNINFYKVLGMLAINLIADLLGVHLIGNIYGIVMATLFTTLFAVAISNHYIKKNFNEYRFWRSYSWGLKAVIIKIINIIRGSGLKSAS</sequence>
<reference evidence="7 8" key="1">
    <citation type="submission" date="2016-11" db="EMBL/GenBank/DDBJ databases">
        <authorList>
            <person name="Jaros S."/>
            <person name="Januszkiewicz K."/>
            <person name="Wedrychowicz H."/>
        </authorList>
    </citation>
    <scope>NUCLEOTIDE SEQUENCE [LARGE SCALE GENOMIC DNA]</scope>
    <source>
        <strain evidence="7 8">DSM 26897</strain>
    </source>
</reference>
<name>A0A1M5CK27_9BACT</name>
<dbReference type="InterPro" id="IPR050833">
    <property type="entry name" value="Poly_Biosynth_Transport"/>
</dbReference>
<evidence type="ECO:0000256" key="3">
    <source>
        <dbReference type="ARBA" id="ARBA00022692"/>
    </source>
</evidence>
<organism evidence="7 8">
    <name type="scientific">Cnuella takakiae</name>
    <dbReference type="NCBI Taxonomy" id="1302690"/>
    <lineage>
        <taxon>Bacteria</taxon>
        <taxon>Pseudomonadati</taxon>
        <taxon>Bacteroidota</taxon>
        <taxon>Chitinophagia</taxon>
        <taxon>Chitinophagales</taxon>
        <taxon>Chitinophagaceae</taxon>
        <taxon>Cnuella</taxon>
    </lineage>
</organism>
<dbReference type="GO" id="GO:0005886">
    <property type="term" value="C:plasma membrane"/>
    <property type="evidence" value="ECO:0007669"/>
    <property type="project" value="UniProtKB-SubCell"/>
</dbReference>
<dbReference type="AlphaFoldDB" id="A0A1M5CK27"/>
<dbReference type="Pfam" id="PF13440">
    <property type="entry name" value="Polysacc_synt_3"/>
    <property type="match status" value="1"/>
</dbReference>
<feature type="transmembrane region" description="Helical" evidence="6">
    <location>
        <begin position="299"/>
        <end position="318"/>
    </location>
</feature>
<comment type="subcellular location">
    <subcellularLocation>
        <location evidence="1">Cell membrane</location>
        <topology evidence="1">Multi-pass membrane protein</topology>
    </subcellularLocation>
</comment>
<feature type="transmembrane region" description="Helical" evidence="6">
    <location>
        <begin position="121"/>
        <end position="141"/>
    </location>
</feature>
<dbReference type="STRING" id="1302690.BUE76_08040"/>
<accession>A0A1M5CK27</accession>
<feature type="transmembrane region" description="Helical" evidence="6">
    <location>
        <begin position="178"/>
        <end position="198"/>
    </location>
</feature>
<feature type="transmembrane region" description="Helical" evidence="6">
    <location>
        <begin position="49"/>
        <end position="73"/>
    </location>
</feature>
<keyword evidence="4 6" id="KW-1133">Transmembrane helix</keyword>
<feature type="transmembrane region" description="Helical" evidence="6">
    <location>
        <begin position="153"/>
        <end position="172"/>
    </location>
</feature>
<evidence type="ECO:0000256" key="4">
    <source>
        <dbReference type="ARBA" id="ARBA00022989"/>
    </source>
</evidence>
<feature type="transmembrane region" description="Helical" evidence="6">
    <location>
        <begin position="85"/>
        <end position="109"/>
    </location>
</feature>